<dbReference type="GO" id="GO:0006465">
    <property type="term" value="P:signal peptide processing"/>
    <property type="evidence" value="ECO:0007669"/>
    <property type="project" value="InterPro"/>
</dbReference>
<reference evidence="6" key="2">
    <citation type="submission" date="2020-09" db="EMBL/GenBank/DDBJ databases">
        <authorList>
            <person name="Sun Q."/>
            <person name="Zhou Y."/>
        </authorList>
    </citation>
    <scope>NUCLEOTIDE SEQUENCE</scope>
    <source>
        <strain evidence="6">CGMCC 1.12408</strain>
    </source>
</reference>
<dbReference type="Pfam" id="PF10502">
    <property type="entry name" value="Peptidase_S26"/>
    <property type="match status" value="1"/>
</dbReference>
<dbReference type="PANTHER" id="PTHR43390:SF1">
    <property type="entry name" value="CHLOROPLAST PROCESSING PEPTIDASE"/>
    <property type="match status" value="1"/>
</dbReference>
<dbReference type="GO" id="GO:0009003">
    <property type="term" value="F:signal peptidase activity"/>
    <property type="evidence" value="ECO:0007669"/>
    <property type="project" value="UniProtKB-EC"/>
</dbReference>
<reference evidence="6" key="1">
    <citation type="journal article" date="2014" name="Int. J. Syst. Evol. Microbiol.">
        <title>Complete genome sequence of Corynebacterium casei LMG S-19264T (=DSM 44701T), isolated from a smear-ripened cheese.</title>
        <authorList>
            <consortium name="US DOE Joint Genome Institute (JGI-PGF)"/>
            <person name="Walter F."/>
            <person name="Albersmeier A."/>
            <person name="Kalinowski J."/>
            <person name="Ruckert C."/>
        </authorList>
    </citation>
    <scope>NUCLEOTIDE SEQUENCE</scope>
    <source>
        <strain evidence="6">CGMCC 1.12408</strain>
    </source>
</reference>
<proteinExistence type="inferred from homology"/>
<comment type="subcellular location">
    <subcellularLocation>
        <location evidence="1">Cell membrane</location>
        <topology evidence="1">Single-pass type II membrane protein</topology>
    </subcellularLocation>
    <subcellularLocation>
        <location evidence="4">Membrane</location>
        <topology evidence="4">Single-pass type II membrane protein</topology>
    </subcellularLocation>
</comment>
<feature type="active site" evidence="3">
    <location>
        <position position="90"/>
    </location>
</feature>
<name>A0A916W952_9BACI</name>
<comment type="similarity">
    <text evidence="2 4">Belongs to the peptidase S26 family.</text>
</comment>
<keyword evidence="4" id="KW-0378">Hydrolase</keyword>
<accession>A0A916W952</accession>
<dbReference type="EMBL" id="BMEY01000011">
    <property type="protein sequence ID" value="GGA79292.1"/>
    <property type="molecule type" value="Genomic_DNA"/>
</dbReference>
<feature type="active site" evidence="3">
    <location>
        <position position="52"/>
    </location>
</feature>
<protein>
    <recommendedName>
        <fullName evidence="4">Signal peptidase I</fullName>
        <ecNumber evidence="4">3.4.21.89</ecNumber>
    </recommendedName>
</protein>
<keyword evidence="4" id="KW-0812">Transmembrane</keyword>
<dbReference type="InterPro" id="IPR036286">
    <property type="entry name" value="LexA/Signal_pep-like_sf"/>
</dbReference>
<dbReference type="AlphaFoldDB" id="A0A916W952"/>
<evidence type="ECO:0000259" key="5">
    <source>
        <dbReference type="Pfam" id="PF10502"/>
    </source>
</evidence>
<dbReference type="NCBIfam" id="TIGR02227">
    <property type="entry name" value="sigpep_I_bact"/>
    <property type="match status" value="1"/>
</dbReference>
<comment type="catalytic activity">
    <reaction evidence="4">
        <text>Cleavage of hydrophobic, N-terminal signal or leader sequences from secreted and periplasmic proteins.</text>
        <dbReference type="EC" id="3.4.21.89"/>
    </reaction>
</comment>
<evidence type="ECO:0000313" key="6">
    <source>
        <dbReference type="EMBL" id="GGA79292.1"/>
    </source>
</evidence>
<evidence type="ECO:0000256" key="1">
    <source>
        <dbReference type="ARBA" id="ARBA00004401"/>
    </source>
</evidence>
<dbReference type="SUPFAM" id="SSF51306">
    <property type="entry name" value="LexA/Signal peptidase"/>
    <property type="match status" value="1"/>
</dbReference>
<keyword evidence="4" id="KW-0645">Protease</keyword>
<dbReference type="Proteomes" id="UP000613512">
    <property type="component" value="Unassembled WGS sequence"/>
</dbReference>
<dbReference type="PRINTS" id="PR00727">
    <property type="entry name" value="LEADERPTASE"/>
</dbReference>
<feature type="domain" description="Peptidase S26" evidence="5">
    <location>
        <begin position="24"/>
        <end position="173"/>
    </location>
</feature>
<evidence type="ECO:0000256" key="2">
    <source>
        <dbReference type="ARBA" id="ARBA00009370"/>
    </source>
</evidence>
<keyword evidence="7" id="KW-1185">Reference proteome</keyword>
<keyword evidence="4" id="KW-1133">Transmembrane helix</keyword>
<evidence type="ECO:0000256" key="4">
    <source>
        <dbReference type="RuleBase" id="RU362042"/>
    </source>
</evidence>
<gene>
    <name evidence="6" type="ORF">GCM10008025_23380</name>
</gene>
<dbReference type="PANTHER" id="PTHR43390">
    <property type="entry name" value="SIGNAL PEPTIDASE I"/>
    <property type="match status" value="1"/>
</dbReference>
<dbReference type="GO" id="GO:0004252">
    <property type="term" value="F:serine-type endopeptidase activity"/>
    <property type="evidence" value="ECO:0007669"/>
    <property type="project" value="InterPro"/>
</dbReference>
<feature type="transmembrane region" description="Helical" evidence="4">
    <location>
        <begin position="22"/>
        <end position="43"/>
    </location>
</feature>
<dbReference type="CDD" id="cd06530">
    <property type="entry name" value="S26_SPase_I"/>
    <property type="match status" value="1"/>
</dbReference>
<dbReference type="GO" id="GO:0005886">
    <property type="term" value="C:plasma membrane"/>
    <property type="evidence" value="ECO:0007669"/>
    <property type="project" value="UniProtKB-SubCell"/>
</dbReference>
<dbReference type="InterPro" id="IPR019533">
    <property type="entry name" value="Peptidase_S26"/>
</dbReference>
<evidence type="ECO:0000256" key="3">
    <source>
        <dbReference type="PIRSR" id="PIRSR600223-1"/>
    </source>
</evidence>
<comment type="caution">
    <text evidence="6">The sequence shown here is derived from an EMBL/GenBank/DDBJ whole genome shotgun (WGS) entry which is preliminary data.</text>
</comment>
<organism evidence="6 7">
    <name type="scientific">Ornithinibacillus halotolerans</name>
    <dbReference type="NCBI Taxonomy" id="1274357"/>
    <lineage>
        <taxon>Bacteria</taxon>
        <taxon>Bacillati</taxon>
        <taxon>Bacillota</taxon>
        <taxon>Bacilli</taxon>
        <taxon>Bacillales</taxon>
        <taxon>Bacillaceae</taxon>
        <taxon>Ornithinibacillus</taxon>
    </lineage>
</organism>
<dbReference type="InterPro" id="IPR000223">
    <property type="entry name" value="Pept_S26A_signal_pept_1"/>
</dbReference>
<dbReference type="Gene3D" id="2.10.109.10">
    <property type="entry name" value="Umud Fragment, subunit A"/>
    <property type="match status" value="1"/>
</dbReference>
<evidence type="ECO:0000313" key="7">
    <source>
        <dbReference type="Proteomes" id="UP000613512"/>
    </source>
</evidence>
<dbReference type="EC" id="3.4.21.89" evidence="4"/>
<sequence>MDAQAIDLVTKNKEKETEKTSWVSWGLYIVIIAAVFLIFRYVIGITIISGNSMANTMEHNDVILSSNLFYQPERNDIIIFRDEHGFDVIKRIIALPNETVEITNGVVLVNGKAIEEEYSIGVPNDMEKVVVSENSYFVMGDNRTPGESLDSRSEEIGTIPENRIQGEAILSLWPFHILK</sequence>
<keyword evidence="4" id="KW-0472">Membrane</keyword>